<name>A0A9K3H9L2_HELAN</name>
<accession>A0A9K3H9L2</accession>
<dbReference type="Proteomes" id="UP000215914">
    <property type="component" value="Unassembled WGS sequence"/>
</dbReference>
<comment type="caution">
    <text evidence="1">The sequence shown here is derived from an EMBL/GenBank/DDBJ whole genome shotgun (WGS) entry which is preliminary data.</text>
</comment>
<dbReference type="AlphaFoldDB" id="A0A9K3H9L2"/>
<keyword evidence="2" id="KW-1185">Reference proteome</keyword>
<organism evidence="1 2">
    <name type="scientific">Helianthus annuus</name>
    <name type="common">Common sunflower</name>
    <dbReference type="NCBI Taxonomy" id="4232"/>
    <lineage>
        <taxon>Eukaryota</taxon>
        <taxon>Viridiplantae</taxon>
        <taxon>Streptophyta</taxon>
        <taxon>Embryophyta</taxon>
        <taxon>Tracheophyta</taxon>
        <taxon>Spermatophyta</taxon>
        <taxon>Magnoliopsida</taxon>
        <taxon>eudicotyledons</taxon>
        <taxon>Gunneridae</taxon>
        <taxon>Pentapetalae</taxon>
        <taxon>asterids</taxon>
        <taxon>campanulids</taxon>
        <taxon>Asterales</taxon>
        <taxon>Asteraceae</taxon>
        <taxon>Asteroideae</taxon>
        <taxon>Heliantheae alliance</taxon>
        <taxon>Heliantheae</taxon>
        <taxon>Helianthus</taxon>
    </lineage>
</organism>
<dbReference type="Gramene" id="mRNA:HanXRQr2_Chr13g0573021">
    <property type="protein sequence ID" value="mRNA:HanXRQr2_Chr13g0573021"/>
    <property type="gene ID" value="HanXRQr2_Chr13g0573021"/>
</dbReference>
<dbReference type="EMBL" id="MNCJ02000328">
    <property type="protein sequence ID" value="KAF5772120.1"/>
    <property type="molecule type" value="Genomic_DNA"/>
</dbReference>
<evidence type="ECO:0000313" key="1">
    <source>
        <dbReference type="EMBL" id="KAF5772120.1"/>
    </source>
</evidence>
<protein>
    <submittedName>
        <fullName evidence="1">Uncharacterized protein</fullName>
    </submittedName>
</protein>
<gene>
    <name evidence="1" type="ORF">HanXRQr2_Chr13g0573021</name>
</gene>
<sequence>MLLFDTNRFLELSEDISRESSGKTLFESDLWWLLDSVRRSGNGGIERRRLRSGKCVAFFGCEEVFRVDFCGEFHYGKAW</sequence>
<reference evidence="1" key="2">
    <citation type="submission" date="2020-06" db="EMBL/GenBank/DDBJ databases">
        <title>Helianthus annuus Genome sequencing and assembly Release 2.</title>
        <authorList>
            <person name="Gouzy J."/>
            <person name="Langlade N."/>
            <person name="Munos S."/>
        </authorList>
    </citation>
    <scope>NUCLEOTIDE SEQUENCE</scope>
    <source>
        <tissue evidence="1">Leaves</tissue>
    </source>
</reference>
<reference evidence="1" key="1">
    <citation type="journal article" date="2017" name="Nature">
        <title>The sunflower genome provides insights into oil metabolism, flowering and Asterid evolution.</title>
        <authorList>
            <person name="Badouin H."/>
            <person name="Gouzy J."/>
            <person name="Grassa C.J."/>
            <person name="Murat F."/>
            <person name="Staton S.E."/>
            <person name="Cottret L."/>
            <person name="Lelandais-Briere C."/>
            <person name="Owens G.L."/>
            <person name="Carrere S."/>
            <person name="Mayjonade B."/>
            <person name="Legrand L."/>
            <person name="Gill N."/>
            <person name="Kane N.C."/>
            <person name="Bowers J.E."/>
            <person name="Hubner S."/>
            <person name="Bellec A."/>
            <person name="Berard A."/>
            <person name="Berges H."/>
            <person name="Blanchet N."/>
            <person name="Boniface M.C."/>
            <person name="Brunel D."/>
            <person name="Catrice O."/>
            <person name="Chaidir N."/>
            <person name="Claudel C."/>
            <person name="Donnadieu C."/>
            <person name="Faraut T."/>
            <person name="Fievet G."/>
            <person name="Helmstetter N."/>
            <person name="King M."/>
            <person name="Knapp S.J."/>
            <person name="Lai Z."/>
            <person name="Le Paslier M.C."/>
            <person name="Lippi Y."/>
            <person name="Lorenzon L."/>
            <person name="Mandel J.R."/>
            <person name="Marage G."/>
            <person name="Marchand G."/>
            <person name="Marquand E."/>
            <person name="Bret-Mestries E."/>
            <person name="Morien E."/>
            <person name="Nambeesan S."/>
            <person name="Nguyen T."/>
            <person name="Pegot-Espagnet P."/>
            <person name="Pouilly N."/>
            <person name="Raftis F."/>
            <person name="Sallet E."/>
            <person name="Schiex T."/>
            <person name="Thomas J."/>
            <person name="Vandecasteele C."/>
            <person name="Vares D."/>
            <person name="Vear F."/>
            <person name="Vautrin S."/>
            <person name="Crespi M."/>
            <person name="Mangin B."/>
            <person name="Burke J.M."/>
            <person name="Salse J."/>
            <person name="Munos S."/>
            <person name="Vincourt P."/>
            <person name="Rieseberg L.H."/>
            <person name="Langlade N.B."/>
        </authorList>
    </citation>
    <scope>NUCLEOTIDE SEQUENCE</scope>
    <source>
        <tissue evidence="1">Leaves</tissue>
    </source>
</reference>
<evidence type="ECO:0000313" key="2">
    <source>
        <dbReference type="Proteomes" id="UP000215914"/>
    </source>
</evidence>
<proteinExistence type="predicted"/>